<evidence type="ECO:0000313" key="8">
    <source>
        <dbReference type="Proteomes" id="UP000193218"/>
    </source>
</evidence>
<dbReference type="EMBL" id="NBSH01000013">
    <property type="protein sequence ID" value="ORX34682.1"/>
    <property type="molecule type" value="Genomic_DNA"/>
</dbReference>
<dbReference type="RefSeq" id="XP_021868924.1">
    <property type="nucleotide sequence ID" value="XM_022013586.1"/>
</dbReference>
<feature type="binding site" evidence="2">
    <location>
        <position position="77"/>
    </location>
    <ligand>
        <name>Fe cation</name>
        <dbReference type="ChEBI" id="CHEBI:24875"/>
    </ligand>
</feature>
<comment type="caution">
    <text evidence="7">The sequence shown here is derived from an EMBL/GenBank/DDBJ whole genome shotgun (WGS) entry which is preliminary data.</text>
</comment>
<feature type="compositionally biased region" description="Polar residues" evidence="4">
    <location>
        <begin position="1"/>
        <end position="14"/>
    </location>
</feature>
<dbReference type="InterPro" id="IPR003829">
    <property type="entry name" value="Pirin_N_dom"/>
</dbReference>
<keyword evidence="2" id="KW-0408">Iron</keyword>
<feature type="binding site" evidence="2">
    <location>
        <position position="123"/>
    </location>
    <ligand>
        <name>Fe cation</name>
        <dbReference type="ChEBI" id="CHEBI:24875"/>
    </ligand>
</feature>
<dbReference type="PIRSF" id="PIRSF006232">
    <property type="entry name" value="Pirin"/>
    <property type="match status" value="1"/>
</dbReference>
<dbReference type="AlphaFoldDB" id="A0A1Y1U9J0"/>
<evidence type="ECO:0000313" key="7">
    <source>
        <dbReference type="EMBL" id="ORX34682.1"/>
    </source>
</evidence>
<dbReference type="GO" id="GO:0046872">
    <property type="term" value="F:metal ion binding"/>
    <property type="evidence" value="ECO:0007669"/>
    <property type="project" value="UniProtKB-KW"/>
</dbReference>
<evidence type="ECO:0000256" key="3">
    <source>
        <dbReference type="RuleBase" id="RU003457"/>
    </source>
</evidence>
<feature type="compositionally biased region" description="Low complexity" evidence="4">
    <location>
        <begin position="15"/>
        <end position="25"/>
    </location>
</feature>
<dbReference type="InParanoid" id="A0A1Y1U9J0"/>
<dbReference type="CDD" id="cd02247">
    <property type="entry name" value="cupin_pirin_C"/>
    <property type="match status" value="1"/>
</dbReference>
<accession>A0A1Y1U9J0</accession>
<dbReference type="Pfam" id="PF05726">
    <property type="entry name" value="Pirin_C"/>
    <property type="match status" value="1"/>
</dbReference>
<organism evidence="7 8">
    <name type="scientific">Kockovaella imperatae</name>
    <dbReference type="NCBI Taxonomy" id="4999"/>
    <lineage>
        <taxon>Eukaryota</taxon>
        <taxon>Fungi</taxon>
        <taxon>Dikarya</taxon>
        <taxon>Basidiomycota</taxon>
        <taxon>Agaricomycotina</taxon>
        <taxon>Tremellomycetes</taxon>
        <taxon>Tremellales</taxon>
        <taxon>Cuniculitremaceae</taxon>
        <taxon>Kockovaella</taxon>
    </lineage>
</organism>
<dbReference type="PANTHER" id="PTHR13903:SF8">
    <property type="entry name" value="PIRIN"/>
    <property type="match status" value="1"/>
</dbReference>
<name>A0A1Y1U9J0_9TREE</name>
<dbReference type="InterPro" id="IPR014710">
    <property type="entry name" value="RmlC-like_jellyroll"/>
</dbReference>
<proteinExistence type="inferred from homology"/>
<evidence type="ECO:0000256" key="1">
    <source>
        <dbReference type="ARBA" id="ARBA00008416"/>
    </source>
</evidence>
<feature type="domain" description="Pirin C-terminal" evidence="6">
    <location>
        <begin position="197"/>
        <end position="307"/>
    </location>
</feature>
<dbReference type="PANTHER" id="PTHR13903">
    <property type="entry name" value="PIRIN-RELATED"/>
    <property type="match status" value="1"/>
</dbReference>
<evidence type="ECO:0000259" key="6">
    <source>
        <dbReference type="Pfam" id="PF05726"/>
    </source>
</evidence>
<evidence type="ECO:0000256" key="4">
    <source>
        <dbReference type="SAM" id="MobiDB-lite"/>
    </source>
</evidence>
<dbReference type="CDD" id="cd02909">
    <property type="entry name" value="cupin_pirin_N"/>
    <property type="match status" value="1"/>
</dbReference>
<dbReference type="Pfam" id="PF02678">
    <property type="entry name" value="Pirin"/>
    <property type="match status" value="1"/>
</dbReference>
<dbReference type="GeneID" id="33555394"/>
<feature type="region of interest" description="Disordered" evidence="4">
    <location>
        <begin position="1"/>
        <end position="25"/>
    </location>
</feature>
<dbReference type="InterPro" id="IPR012093">
    <property type="entry name" value="Pirin"/>
</dbReference>
<evidence type="ECO:0000259" key="5">
    <source>
        <dbReference type="Pfam" id="PF02678"/>
    </source>
</evidence>
<dbReference type="STRING" id="4999.A0A1Y1U9J0"/>
<feature type="binding site" evidence="2">
    <location>
        <position position="79"/>
    </location>
    <ligand>
        <name>Fe cation</name>
        <dbReference type="ChEBI" id="CHEBI:24875"/>
    </ligand>
</feature>
<protein>
    <submittedName>
        <fullName evidence="7">RmlC-like cupin domain-containing protein</fullName>
    </submittedName>
</protein>
<evidence type="ECO:0000256" key="2">
    <source>
        <dbReference type="PIRSR" id="PIRSR006232-1"/>
    </source>
</evidence>
<dbReference type="InterPro" id="IPR011051">
    <property type="entry name" value="RmlC_Cupin_sf"/>
</dbReference>
<feature type="binding site" evidence="2">
    <location>
        <position position="121"/>
    </location>
    <ligand>
        <name>Fe cation</name>
        <dbReference type="ChEBI" id="CHEBI:24875"/>
    </ligand>
</feature>
<dbReference type="SUPFAM" id="SSF51182">
    <property type="entry name" value="RmlC-like cupins"/>
    <property type="match status" value="1"/>
</dbReference>
<reference evidence="7 8" key="1">
    <citation type="submission" date="2017-03" db="EMBL/GenBank/DDBJ databases">
        <title>Widespread Adenine N6-methylation of Active Genes in Fungi.</title>
        <authorList>
            <consortium name="DOE Joint Genome Institute"/>
            <person name="Mondo S.J."/>
            <person name="Dannebaum R.O."/>
            <person name="Kuo R.C."/>
            <person name="Louie K.B."/>
            <person name="Bewick A.J."/>
            <person name="Labutti K."/>
            <person name="Haridas S."/>
            <person name="Kuo A."/>
            <person name="Salamov A."/>
            <person name="Ahrendt S.R."/>
            <person name="Lau R."/>
            <person name="Bowen B.P."/>
            <person name="Lipzen A."/>
            <person name="Sullivan W."/>
            <person name="Andreopoulos W.B."/>
            <person name="Clum A."/>
            <person name="Lindquist E."/>
            <person name="Daum C."/>
            <person name="Northen T.R."/>
            <person name="Ramamoorthy G."/>
            <person name="Schmitz R.J."/>
            <person name="Gryganskyi A."/>
            <person name="Culley D."/>
            <person name="Magnuson J."/>
            <person name="James T.Y."/>
            <person name="O'Malley M.A."/>
            <person name="Stajich J.E."/>
            <person name="Spatafora J.W."/>
            <person name="Visel A."/>
            <person name="Grigoriev I.V."/>
        </authorList>
    </citation>
    <scope>NUCLEOTIDE SEQUENCE [LARGE SCALE GENOMIC DNA]</scope>
    <source>
        <strain evidence="7 8">NRRL Y-17943</strain>
    </source>
</reference>
<comment type="cofactor">
    <cofactor evidence="2">
        <name>Fe cation</name>
        <dbReference type="ChEBI" id="CHEBI:24875"/>
    </cofactor>
    <text evidence="2">Binds 1 Fe cation per subunit.</text>
</comment>
<dbReference type="InterPro" id="IPR008778">
    <property type="entry name" value="Pirin_C_dom"/>
</dbReference>
<comment type="similarity">
    <text evidence="1 3">Belongs to the pirin family.</text>
</comment>
<dbReference type="OrthoDB" id="198735at2759"/>
<keyword evidence="2" id="KW-0479">Metal-binding</keyword>
<feature type="domain" description="Pirin N-terminal" evidence="5">
    <location>
        <begin position="43"/>
        <end position="144"/>
    </location>
</feature>
<sequence length="322" mass="35251">MSSSATANVNATVTGPSSSSFSGPSRSVLKNVYADEVSEGIGARVRRSIGSRSLRNLSPFLMLDHFMIPKGAGFGDHPHRGQTTVTYILEGASEHEDSMGNRGTLRPGDVQWMTAGRGVVHAEMPLFDPDSAKAVPTRGFQLWIDRPQAQKFIEPSYQEKKAADIPTVKRDGYEISIISGESHDVKGFVRPVGGCWYFDVKLSKPGVKIHQPLPKGWTAFSGQLQIGDEPFPYDPYNLLVLSPDESGVTLTRPEKYSNGAAVDEETKFILVAGEPLNQRIVQYGPFVVNTAQQVQDAFEDFQEGKNGFESAKGWSSEIAKHM</sequence>
<gene>
    <name evidence="7" type="ORF">BD324DRAFT_582891</name>
</gene>
<keyword evidence="8" id="KW-1185">Reference proteome</keyword>
<dbReference type="Proteomes" id="UP000193218">
    <property type="component" value="Unassembled WGS sequence"/>
</dbReference>
<dbReference type="Gene3D" id="2.60.120.10">
    <property type="entry name" value="Jelly Rolls"/>
    <property type="match status" value="2"/>
</dbReference>